<evidence type="ECO:0000313" key="11">
    <source>
        <dbReference type="Proteomes" id="UP000027138"/>
    </source>
</evidence>
<dbReference type="GO" id="GO:0030048">
    <property type="term" value="P:actin filament-based movement"/>
    <property type="evidence" value="ECO:0007669"/>
    <property type="project" value="UniProtKB-ARBA"/>
</dbReference>
<keyword evidence="6" id="KW-0009">Actin-binding</keyword>
<sequence>MEVTGYQLGKTKVFLRAGQMAELDAHRARVLRNSATVIQRHAKTRATRKNYVLMRQASIHIQSRWRGKLGRQQYKNMRQEAAAIQIQKNLRRQCARRSYKEVRSSAVILQAGLRAMAARGEFRFREQTNAATSIQANWRSHSAVSYYKKLKATSFASQSSWKTAGGEPTYVDMDAGESGSLLERNDQLERQVEELTCHLQSEKQLRIELEETKGREIKTLLHSLKNLQNQVDETNTILLQEREEREAAHKENGARPLTTEALVLDDDDGTLGPDMQNLKALLRAEKQRADDSERRCAEAVELSEKRRKKLEETERRVHQLQDSMNRMLNSMADQFSELKMILQTSSNSTSTSGSIAINVRVDVASDTSDNESDFSFQHPTSSSPSDEFSAPDDSTFQLIVQDLSQTENSGSGKSKGDKKGAFDDFF</sequence>
<keyword evidence="11" id="KW-1185">Reference proteome</keyword>
<dbReference type="EMBL" id="KK915662">
    <property type="protein sequence ID" value="KDP21335.1"/>
    <property type="molecule type" value="Genomic_DNA"/>
</dbReference>
<dbReference type="InterPro" id="IPR046987">
    <property type="entry name" value="Myo9"/>
</dbReference>
<evidence type="ECO:0000256" key="5">
    <source>
        <dbReference type="ARBA" id="ARBA00023054"/>
    </source>
</evidence>
<evidence type="ECO:0000256" key="1">
    <source>
        <dbReference type="ARBA" id="ARBA00004496"/>
    </source>
</evidence>
<dbReference type="GO" id="GO:0005884">
    <property type="term" value="C:actin filament"/>
    <property type="evidence" value="ECO:0007669"/>
    <property type="project" value="TreeGrafter"/>
</dbReference>
<keyword evidence="3" id="KW-0677">Repeat</keyword>
<evidence type="ECO:0000256" key="2">
    <source>
        <dbReference type="ARBA" id="ARBA00022490"/>
    </source>
</evidence>
<dbReference type="GO" id="GO:0005516">
    <property type="term" value="F:calmodulin binding"/>
    <property type="evidence" value="ECO:0007669"/>
    <property type="project" value="UniProtKB-KW"/>
</dbReference>
<dbReference type="FunFam" id="1.20.5.190:FF:000001">
    <property type="entry name" value="unconventional myosin-Va"/>
    <property type="match status" value="1"/>
</dbReference>
<keyword evidence="6" id="KW-0518">Myosin</keyword>
<keyword evidence="5 7" id="KW-0175">Coiled coil</keyword>
<dbReference type="InterPro" id="IPR027417">
    <property type="entry name" value="P-loop_NTPase"/>
</dbReference>
<evidence type="ECO:0000256" key="3">
    <source>
        <dbReference type="ARBA" id="ARBA00022737"/>
    </source>
</evidence>
<feature type="compositionally biased region" description="Polar residues" evidence="8">
    <location>
        <begin position="373"/>
        <end position="408"/>
    </location>
</feature>
<dbReference type="PANTHER" id="PTHR46184">
    <property type="entry name" value="UNCONVENTIONAL MYOSIN-IXB-LIKE PROTEIN"/>
    <property type="match status" value="1"/>
</dbReference>
<name>A0A067JMU9_JATCU</name>
<proteinExistence type="inferred from homology"/>
<feature type="compositionally biased region" description="Basic and acidic residues" evidence="8">
    <location>
        <begin position="414"/>
        <end position="426"/>
    </location>
</feature>
<dbReference type="SMART" id="SM00015">
    <property type="entry name" value="IQ"/>
    <property type="match status" value="5"/>
</dbReference>
<dbReference type="GO" id="GO:0051015">
    <property type="term" value="F:actin filament binding"/>
    <property type="evidence" value="ECO:0007669"/>
    <property type="project" value="TreeGrafter"/>
</dbReference>
<dbReference type="Pfam" id="PF00612">
    <property type="entry name" value="IQ"/>
    <property type="match status" value="2"/>
</dbReference>
<evidence type="ECO:0000313" key="10">
    <source>
        <dbReference type="EMBL" id="KDP21335.1"/>
    </source>
</evidence>
<comment type="similarity">
    <text evidence="6">Belongs to the TRAFAC class myosin-kinesin ATPase superfamily. Myosin family.</text>
</comment>
<gene>
    <name evidence="10" type="ORF">JCGZ_21806</name>
</gene>
<dbReference type="InterPro" id="IPR000048">
    <property type="entry name" value="IQ_motif_EF-hand-BS"/>
</dbReference>
<keyword evidence="2" id="KW-0963">Cytoplasm</keyword>
<dbReference type="GO" id="GO:0005737">
    <property type="term" value="C:cytoplasm"/>
    <property type="evidence" value="ECO:0007669"/>
    <property type="project" value="UniProtKB-SubCell"/>
</dbReference>
<feature type="coiled-coil region" evidence="7">
    <location>
        <begin position="275"/>
        <end position="330"/>
    </location>
</feature>
<dbReference type="GO" id="GO:0005096">
    <property type="term" value="F:GTPase activator activity"/>
    <property type="evidence" value="ECO:0007669"/>
    <property type="project" value="InterPro"/>
</dbReference>
<evidence type="ECO:0000259" key="9">
    <source>
        <dbReference type="PROSITE" id="PS51456"/>
    </source>
</evidence>
<dbReference type="Gene3D" id="3.30.70.1590">
    <property type="match status" value="1"/>
</dbReference>
<dbReference type="OrthoDB" id="1744488at2759"/>
<dbReference type="GO" id="GO:0000146">
    <property type="term" value="F:microfilament motor activity"/>
    <property type="evidence" value="ECO:0007669"/>
    <property type="project" value="InterPro"/>
</dbReference>
<feature type="region of interest" description="Disordered" evidence="8">
    <location>
        <begin position="367"/>
        <end position="426"/>
    </location>
</feature>
<dbReference type="AlphaFoldDB" id="A0A067JMU9"/>
<organism evidence="10 11">
    <name type="scientific">Jatropha curcas</name>
    <name type="common">Barbados nut</name>
    <dbReference type="NCBI Taxonomy" id="180498"/>
    <lineage>
        <taxon>Eukaryota</taxon>
        <taxon>Viridiplantae</taxon>
        <taxon>Streptophyta</taxon>
        <taxon>Embryophyta</taxon>
        <taxon>Tracheophyta</taxon>
        <taxon>Spermatophyta</taxon>
        <taxon>Magnoliopsida</taxon>
        <taxon>eudicotyledons</taxon>
        <taxon>Gunneridae</taxon>
        <taxon>Pentapetalae</taxon>
        <taxon>rosids</taxon>
        <taxon>fabids</taxon>
        <taxon>Malpighiales</taxon>
        <taxon>Euphorbiaceae</taxon>
        <taxon>Crotonoideae</taxon>
        <taxon>Jatropheae</taxon>
        <taxon>Jatropha</taxon>
    </lineage>
</organism>
<dbReference type="Gene3D" id="1.20.5.190">
    <property type="match status" value="2"/>
</dbReference>
<feature type="domain" description="Myosin motor" evidence="9">
    <location>
        <begin position="1"/>
        <end position="28"/>
    </location>
</feature>
<dbReference type="GO" id="GO:0005524">
    <property type="term" value="F:ATP binding"/>
    <property type="evidence" value="ECO:0007669"/>
    <property type="project" value="InterPro"/>
</dbReference>
<dbReference type="PROSITE" id="PS50096">
    <property type="entry name" value="IQ"/>
    <property type="match status" value="4"/>
</dbReference>
<keyword evidence="4" id="KW-0112">Calmodulin-binding</keyword>
<reference evidence="10 11" key="1">
    <citation type="journal article" date="2014" name="PLoS ONE">
        <title>Global Analysis of Gene Expression Profiles in Physic Nut (Jatropha curcas L.) Seedlings Exposed to Salt Stress.</title>
        <authorList>
            <person name="Zhang L."/>
            <person name="Zhang C."/>
            <person name="Wu P."/>
            <person name="Chen Y."/>
            <person name="Li M."/>
            <person name="Jiang H."/>
            <person name="Wu G."/>
        </authorList>
    </citation>
    <scope>NUCLEOTIDE SEQUENCE [LARGE SCALE GENOMIC DNA]</scope>
    <source>
        <strain evidence="11">cv. GZQX0401</strain>
        <tissue evidence="10">Young leaves</tissue>
    </source>
</reference>
<keyword evidence="6" id="KW-0505">Motor protein</keyword>
<comment type="caution">
    <text evidence="6">Lacks conserved residue(s) required for the propagation of feature annotation.</text>
</comment>
<comment type="subcellular location">
    <subcellularLocation>
        <location evidence="1">Cytoplasm</location>
    </subcellularLocation>
</comment>
<protein>
    <recommendedName>
        <fullName evidence="9">Myosin motor domain-containing protein</fullName>
    </recommendedName>
</protein>
<dbReference type="GO" id="GO:0035556">
    <property type="term" value="P:intracellular signal transduction"/>
    <property type="evidence" value="ECO:0007669"/>
    <property type="project" value="InterPro"/>
</dbReference>
<dbReference type="Proteomes" id="UP000027138">
    <property type="component" value="Unassembled WGS sequence"/>
</dbReference>
<dbReference type="InterPro" id="IPR001609">
    <property type="entry name" value="Myosin_head_motor_dom-like"/>
</dbReference>
<feature type="coiled-coil region" evidence="7">
    <location>
        <begin position="178"/>
        <end position="244"/>
    </location>
</feature>
<dbReference type="SUPFAM" id="SSF52540">
    <property type="entry name" value="P-loop containing nucleoside triphosphate hydrolases"/>
    <property type="match status" value="2"/>
</dbReference>
<evidence type="ECO:0000256" key="7">
    <source>
        <dbReference type="SAM" id="Coils"/>
    </source>
</evidence>
<evidence type="ECO:0000256" key="6">
    <source>
        <dbReference type="PROSITE-ProRule" id="PRU00782"/>
    </source>
</evidence>
<evidence type="ECO:0000256" key="4">
    <source>
        <dbReference type="ARBA" id="ARBA00022860"/>
    </source>
</evidence>
<dbReference type="GO" id="GO:0016459">
    <property type="term" value="C:myosin complex"/>
    <property type="evidence" value="ECO:0007669"/>
    <property type="project" value="UniProtKB-KW"/>
</dbReference>
<dbReference type="PANTHER" id="PTHR46184:SF5">
    <property type="entry name" value="UNCONVENTIONAL MYOSIN-IXA-LIKE"/>
    <property type="match status" value="1"/>
</dbReference>
<dbReference type="PROSITE" id="PS51456">
    <property type="entry name" value="MYOSIN_MOTOR"/>
    <property type="match status" value="1"/>
</dbReference>
<evidence type="ECO:0000256" key="8">
    <source>
        <dbReference type="SAM" id="MobiDB-lite"/>
    </source>
</evidence>
<accession>A0A067JMU9</accession>
<dbReference type="STRING" id="180498.A0A067JMU9"/>